<organism evidence="10 11">
    <name type="scientific">Effusibacillus consociatus</name>
    <dbReference type="NCBI Taxonomy" id="1117041"/>
    <lineage>
        <taxon>Bacteria</taxon>
        <taxon>Bacillati</taxon>
        <taxon>Bacillota</taxon>
        <taxon>Bacilli</taxon>
        <taxon>Bacillales</taxon>
        <taxon>Alicyclobacillaceae</taxon>
        <taxon>Effusibacillus</taxon>
    </lineage>
</organism>
<dbReference type="CDD" id="cd06261">
    <property type="entry name" value="TM_PBP2"/>
    <property type="match status" value="1"/>
</dbReference>
<accession>A0ABV9Q262</accession>
<feature type="transmembrane region" description="Helical" evidence="8">
    <location>
        <begin position="114"/>
        <end position="132"/>
    </location>
</feature>
<evidence type="ECO:0000313" key="11">
    <source>
        <dbReference type="Proteomes" id="UP001596002"/>
    </source>
</evidence>
<comment type="similarity">
    <text evidence="2">Belongs to the binding-protein-dependent transport system permease family. HisMQ subfamily.</text>
</comment>
<dbReference type="RefSeq" id="WP_380026178.1">
    <property type="nucleotide sequence ID" value="NZ_JBHSHC010000098.1"/>
</dbReference>
<name>A0ABV9Q262_9BACL</name>
<comment type="caution">
    <text evidence="10">The sequence shown here is derived from an EMBL/GenBank/DDBJ whole genome shotgun (WGS) entry which is preliminary data.</text>
</comment>
<sequence length="248" mass="27311">MGIRWDVISDYMPMFLQGAVMTLEITVIGVLFGTLIGLFAGIARLAYAKYGLGKYLVAIFFRWPALLYITFFRGTPLFVQILIVHFAIMPLLINPDGGWLIAGDLAREIKSEHGALVSGIIALSLNAGAYIAEIFRAGIQSIDIGQAEAARSLGMTYSKTMRFIIIPQAFRRMLPPLGNEAIMLLKDSSLVSVIGLAEMAFAAKSAFGATSRVWEPYITISIFYLVMTLGLSVLVSWLERRYGKGDIR</sequence>
<comment type="subcellular location">
    <subcellularLocation>
        <location evidence="8">Cell membrane</location>
        <topology evidence="8">Multi-pass membrane protein</topology>
    </subcellularLocation>
    <subcellularLocation>
        <location evidence="1">Membrane</location>
        <topology evidence="1">Multi-pass membrane protein</topology>
    </subcellularLocation>
</comment>
<gene>
    <name evidence="10" type="ORF">ACFO8Q_12845</name>
</gene>
<evidence type="ECO:0000256" key="1">
    <source>
        <dbReference type="ARBA" id="ARBA00004141"/>
    </source>
</evidence>
<keyword evidence="5" id="KW-0029">Amino-acid transport</keyword>
<feature type="domain" description="ABC transmembrane type-1" evidence="9">
    <location>
        <begin position="19"/>
        <end position="235"/>
    </location>
</feature>
<dbReference type="InterPro" id="IPR035906">
    <property type="entry name" value="MetI-like_sf"/>
</dbReference>
<reference evidence="11" key="1">
    <citation type="journal article" date="2019" name="Int. J. Syst. Evol. Microbiol.">
        <title>The Global Catalogue of Microorganisms (GCM) 10K type strain sequencing project: providing services to taxonomists for standard genome sequencing and annotation.</title>
        <authorList>
            <consortium name="The Broad Institute Genomics Platform"/>
            <consortium name="The Broad Institute Genome Sequencing Center for Infectious Disease"/>
            <person name="Wu L."/>
            <person name="Ma J."/>
        </authorList>
    </citation>
    <scope>NUCLEOTIDE SEQUENCE [LARGE SCALE GENOMIC DNA]</scope>
    <source>
        <strain evidence="11">WYCCWR 12678</strain>
    </source>
</reference>
<evidence type="ECO:0000256" key="7">
    <source>
        <dbReference type="ARBA" id="ARBA00023136"/>
    </source>
</evidence>
<evidence type="ECO:0000256" key="2">
    <source>
        <dbReference type="ARBA" id="ARBA00010072"/>
    </source>
</evidence>
<dbReference type="SUPFAM" id="SSF161098">
    <property type="entry name" value="MetI-like"/>
    <property type="match status" value="1"/>
</dbReference>
<feature type="transmembrane region" description="Helical" evidence="8">
    <location>
        <begin position="217"/>
        <end position="238"/>
    </location>
</feature>
<dbReference type="InterPro" id="IPR000515">
    <property type="entry name" value="MetI-like"/>
</dbReference>
<dbReference type="PROSITE" id="PS50928">
    <property type="entry name" value="ABC_TM1"/>
    <property type="match status" value="1"/>
</dbReference>
<evidence type="ECO:0000256" key="5">
    <source>
        <dbReference type="ARBA" id="ARBA00022970"/>
    </source>
</evidence>
<dbReference type="Gene3D" id="1.10.3720.10">
    <property type="entry name" value="MetI-like"/>
    <property type="match status" value="1"/>
</dbReference>
<dbReference type="EMBL" id="JBHSHC010000098">
    <property type="protein sequence ID" value="MFC4768235.1"/>
    <property type="molecule type" value="Genomic_DNA"/>
</dbReference>
<keyword evidence="4 8" id="KW-0812">Transmembrane</keyword>
<evidence type="ECO:0000256" key="6">
    <source>
        <dbReference type="ARBA" id="ARBA00022989"/>
    </source>
</evidence>
<dbReference type="Pfam" id="PF00528">
    <property type="entry name" value="BPD_transp_1"/>
    <property type="match status" value="1"/>
</dbReference>
<feature type="transmembrane region" description="Helical" evidence="8">
    <location>
        <begin position="55"/>
        <end position="71"/>
    </location>
</feature>
<evidence type="ECO:0000259" key="9">
    <source>
        <dbReference type="PROSITE" id="PS50928"/>
    </source>
</evidence>
<evidence type="ECO:0000256" key="8">
    <source>
        <dbReference type="RuleBase" id="RU363032"/>
    </source>
</evidence>
<proteinExistence type="inferred from homology"/>
<keyword evidence="7 8" id="KW-0472">Membrane</keyword>
<evidence type="ECO:0000313" key="10">
    <source>
        <dbReference type="EMBL" id="MFC4768235.1"/>
    </source>
</evidence>
<keyword evidence="6 8" id="KW-1133">Transmembrane helix</keyword>
<dbReference type="Proteomes" id="UP001596002">
    <property type="component" value="Unassembled WGS sequence"/>
</dbReference>
<dbReference type="PANTHER" id="PTHR30614">
    <property type="entry name" value="MEMBRANE COMPONENT OF AMINO ACID ABC TRANSPORTER"/>
    <property type="match status" value="1"/>
</dbReference>
<evidence type="ECO:0000256" key="4">
    <source>
        <dbReference type="ARBA" id="ARBA00022692"/>
    </source>
</evidence>
<keyword evidence="3 8" id="KW-0813">Transport</keyword>
<keyword evidence="11" id="KW-1185">Reference proteome</keyword>
<feature type="transmembrane region" description="Helical" evidence="8">
    <location>
        <begin position="20"/>
        <end position="43"/>
    </location>
</feature>
<protein>
    <submittedName>
        <fullName evidence="10">Amino acid ABC transporter permease</fullName>
    </submittedName>
</protein>
<evidence type="ECO:0000256" key="3">
    <source>
        <dbReference type="ARBA" id="ARBA00022448"/>
    </source>
</evidence>
<dbReference type="InterPro" id="IPR043429">
    <property type="entry name" value="ArtM/GltK/GlnP/TcyL/YhdX-like"/>
</dbReference>
<feature type="transmembrane region" description="Helical" evidence="8">
    <location>
        <begin position="77"/>
        <end position="93"/>
    </location>
</feature>
<dbReference type="PANTHER" id="PTHR30614:SF20">
    <property type="entry name" value="GLUTAMINE TRANSPORT SYSTEM PERMEASE PROTEIN GLNP"/>
    <property type="match status" value="1"/>
</dbReference>